<dbReference type="InterPro" id="IPR050979">
    <property type="entry name" value="LD-transpeptidase"/>
</dbReference>
<protein>
    <recommendedName>
        <fullName evidence="10">L,D-TPase catalytic domain-containing protein</fullName>
    </recommendedName>
</protein>
<comment type="pathway">
    <text evidence="1 9">Cell wall biogenesis; peptidoglycan biosynthesis.</text>
</comment>
<dbReference type="AlphaFoldDB" id="A0A0E3VUA4"/>
<evidence type="ECO:0000256" key="6">
    <source>
        <dbReference type="ARBA" id="ARBA00022960"/>
    </source>
</evidence>
<evidence type="ECO:0000256" key="8">
    <source>
        <dbReference type="ARBA" id="ARBA00023316"/>
    </source>
</evidence>
<dbReference type="Proteomes" id="UP000063308">
    <property type="component" value="Chromosome"/>
</dbReference>
<dbReference type="GeneID" id="46495720"/>
<keyword evidence="4" id="KW-0808">Transferase</keyword>
<proteinExistence type="inferred from homology"/>
<dbReference type="GO" id="GO:0018104">
    <property type="term" value="P:peptidoglycan-protein cross-linking"/>
    <property type="evidence" value="ECO:0007669"/>
    <property type="project" value="TreeGrafter"/>
</dbReference>
<dbReference type="PANTHER" id="PTHR30582">
    <property type="entry name" value="L,D-TRANSPEPTIDASE"/>
    <property type="match status" value="1"/>
</dbReference>
<dbReference type="SUPFAM" id="SSF141523">
    <property type="entry name" value="L,D-transpeptidase catalytic domain-like"/>
    <property type="match status" value="1"/>
</dbReference>
<comment type="similarity">
    <text evidence="2">Belongs to the YkuD family.</text>
</comment>
<evidence type="ECO:0000259" key="10">
    <source>
        <dbReference type="PROSITE" id="PS52029"/>
    </source>
</evidence>
<dbReference type="GO" id="GO:0005576">
    <property type="term" value="C:extracellular region"/>
    <property type="evidence" value="ECO:0007669"/>
    <property type="project" value="TreeGrafter"/>
</dbReference>
<accession>A0A0E3VUA4</accession>
<sequence>MAMRIAVALAATIGAGILMSTAAEARPEMVGTHLADYSPGTIVVKTNERRLYLILDDGHAVRYPVGVGKSGKQWAGTTRIDGKYRNPAWSPPAEVKRDKPQLPDVIPGGSPRNPMGVAAMTLAGGEYAIHGTNVPGSVGGFVSYGCIRMLNDDITDLYSRVSVGTTVVVTR</sequence>
<evidence type="ECO:0000256" key="7">
    <source>
        <dbReference type="ARBA" id="ARBA00022984"/>
    </source>
</evidence>
<evidence type="ECO:0000256" key="5">
    <source>
        <dbReference type="ARBA" id="ARBA00022801"/>
    </source>
</evidence>
<keyword evidence="5" id="KW-0378">Hydrolase</keyword>
<dbReference type="CDD" id="cd16913">
    <property type="entry name" value="YkuD_like"/>
    <property type="match status" value="1"/>
</dbReference>
<evidence type="ECO:0000256" key="1">
    <source>
        <dbReference type="ARBA" id="ARBA00004752"/>
    </source>
</evidence>
<dbReference type="PROSITE" id="PS52029">
    <property type="entry name" value="LD_TPASE"/>
    <property type="match status" value="1"/>
</dbReference>
<gene>
    <name evidence="11" type="ORF">NK6_3892</name>
</gene>
<evidence type="ECO:0000313" key="11">
    <source>
        <dbReference type="EMBL" id="BAR57065.1"/>
    </source>
</evidence>
<dbReference type="GO" id="GO:0071555">
    <property type="term" value="P:cell wall organization"/>
    <property type="evidence" value="ECO:0007669"/>
    <property type="project" value="UniProtKB-UniRule"/>
</dbReference>
<dbReference type="InterPro" id="IPR038063">
    <property type="entry name" value="Transpep_catalytic_dom"/>
</dbReference>
<feature type="domain" description="L,D-TPase catalytic" evidence="10">
    <location>
        <begin position="40"/>
        <end position="170"/>
    </location>
</feature>
<keyword evidence="3" id="KW-0328">Glycosyltransferase</keyword>
<name>A0A0E3VUA4_9BRAD</name>
<dbReference type="EMBL" id="AP014685">
    <property type="protein sequence ID" value="BAR57065.1"/>
    <property type="molecule type" value="Genomic_DNA"/>
</dbReference>
<evidence type="ECO:0000256" key="2">
    <source>
        <dbReference type="ARBA" id="ARBA00005992"/>
    </source>
</evidence>
<dbReference type="UniPathway" id="UPA00219"/>
<organism evidence="11 12">
    <name type="scientific">Bradyrhizobium diazoefficiens</name>
    <dbReference type="NCBI Taxonomy" id="1355477"/>
    <lineage>
        <taxon>Bacteria</taxon>
        <taxon>Pseudomonadati</taxon>
        <taxon>Pseudomonadota</taxon>
        <taxon>Alphaproteobacteria</taxon>
        <taxon>Hyphomicrobiales</taxon>
        <taxon>Nitrobacteraceae</taxon>
        <taxon>Bradyrhizobium</taxon>
    </lineage>
</organism>
<feature type="active site" description="Proton donor/acceptor" evidence="9">
    <location>
        <position position="130"/>
    </location>
</feature>
<evidence type="ECO:0000256" key="3">
    <source>
        <dbReference type="ARBA" id="ARBA00022676"/>
    </source>
</evidence>
<dbReference type="InterPro" id="IPR005490">
    <property type="entry name" value="LD_TPept_cat_dom"/>
</dbReference>
<dbReference type="FunFam" id="2.40.440.10:FF:000002">
    <property type="entry name" value="L,D-transpeptidase ErfK/SrfK"/>
    <property type="match status" value="1"/>
</dbReference>
<evidence type="ECO:0000313" key="12">
    <source>
        <dbReference type="Proteomes" id="UP000063308"/>
    </source>
</evidence>
<evidence type="ECO:0000256" key="9">
    <source>
        <dbReference type="PROSITE-ProRule" id="PRU01373"/>
    </source>
</evidence>
<keyword evidence="8 9" id="KW-0961">Cell wall biogenesis/degradation</keyword>
<feature type="active site" description="Nucleophile" evidence="9">
    <location>
        <position position="146"/>
    </location>
</feature>
<dbReference type="PANTHER" id="PTHR30582:SF24">
    <property type="entry name" value="L,D-TRANSPEPTIDASE ERFK_SRFK-RELATED"/>
    <property type="match status" value="1"/>
</dbReference>
<reference evidence="11 12" key="1">
    <citation type="submission" date="2014-11" db="EMBL/GenBank/DDBJ databases">
        <title>Symbiosis island explosion on the genome of extra-slow-growing strains of soybean bradyrhizobia with massive insertion sequences.</title>
        <authorList>
            <person name="Iida T."/>
            <person name="Minamisawa K."/>
        </authorList>
    </citation>
    <scope>NUCLEOTIDE SEQUENCE [LARGE SCALE GENOMIC DNA]</scope>
    <source>
        <strain evidence="11 12">NK6</strain>
    </source>
</reference>
<dbReference type="GO" id="GO:0016757">
    <property type="term" value="F:glycosyltransferase activity"/>
    <property type="evidence" value="ECO:0007669"/>
    <property type="project" value="UniProtKB-KW"/>
</dbReference>
<keyword evidence="6 9" id="KW-0133">Cell shape</keyword>
<dbReference type="RefSeq" id="WP_011083403.1">
    <property type="nucleotide sequence ID" value="NZ_AJQI01000013.1"/>
</dbReference>
<keyword evidence="7 9" id="KW-0573">Peptidoglycan synthesis</keyword>
<dbReference type="GO" id="GO:0071972">
    <property type="term" value="F:peptidoglycan L,D-transpeptidase activity"/>
    <property type="evidence" value="ECO:0007669"/>
    <property type="project" value="TreeGrafter"/>
</dbReference>
<evidence type="ECO:0000256" key="4">
    <source>
        <dbReference type="ARBA" id="ARBA00022679"/>
    </source>
</evidence>
<dbReference type="OMA" id="YREPAWA"/>
<dbReference type="Gene3D" id="2.40.440.10">
    <property type="entry name" value="L,D-transpeptidase catalytic domain-like"/>
    <property type="match status" value="1"/>
</dbReference>
<dbReference type="GO" id="GO:0008360">
    <property type="term" value="P:regulation of cell shape"/>
    <property type="evidence" value="ECO:0007669"/>
    <property type="project" value="UniProtKB-UniRule"/>
</dbReference>
<dbReference type="Pfam" id="PF03734">
    <property type="entry name" value="YkuD"/>
    <property type="match status" value="1"/>
</dbReference>